<name>A0A6G9XJV4_NOCBR</name>
<proteinExistence type="predicted"/>
<protein>
    <recommendedName>
        <fullName evidence="1">Knr4/Smi1-like domain-containing protein</fullName>
    </recommendedName>
</protein>
<evidence type="ECO:0000313" key="2">
    <source>
        <dbReference type="EMBL" id="QIS01201.1"/>
    </source>
</evidence>
<dbReference type="EMBL" id="CP046171">
    <property type="protein sequence ID" value="QIS01201.1"/>
    <property type="molecule type" value="Genomic_DNA"/>
</dbReference>
<dbReference type="SMART" id="SM00860">
    <property type="entry name" value="SMI1_KNR4"/>
    <property type="match status" value="1"/>
</dbReference>
<feature type="domain" description="Knr4/Smi1-like" evidence="1">
    <location>
        <begin position="29"/>
        <end position="171"/>
    </location>
</feature>
<gene>
    <name evidence="2" type="ORF">F5X71_01720</name>
</gene>
<sequence>MEEIGIVCTTWSEYVNFFRQHSETQPNPGATAADIDAAEERLGFHLPKQYVELLHAVNGWELFNKSETLFGTEVIGTNDEHWLSARHELEESIGMFGDKSMSDPDRYDIKPSASTEYPLRNHMIPLFNSPYSYNIVAAGGYANGESPVLTIFQYMSGNTRTYVDLHEFLDREVAMLT</sequence>
<dbReference type="Gene3D" id="3.40.1580.10">
    <property type="entry name" value="SMI1/KNR4-like"/>
    <property type="match status" value="1"/>
</dbReference>
<dbReference type="Proteomes" id="UP000501705">
    <property type="component" value="Chromosome"/>
</dbReference>
<evidence type="ECO:0000313" key="3">
    <source>
        <dbReference type="Proteomes" id="UP000501705"/>
    </source>
</evidence>
<reference evidence="2 3" key="1">
    <citation type="journal article" date="2019" name="ACS Chem. Biol.">
        <title>Identification and Mobilization of a Cryptic Antibiotic Biosynthesis Gene Locus from a Human-Pathogenic Nocardia Isolate.</title>
        <authorList>
            <person name="Herisse M."/>
            <person name="Ishida K."/>
            <person name="Porter J.L."/>
            <person name="Howden B."/>
            <person name="Hertweck C."/>
            <person name="Stinear T.P."/>
            <person name="Pidot S.J."/>
        </authorList>
    </citation>
    <scope>NUCLEOTIDE SEQUENCE [LARGE SCALE GENOMIC DNA]</scope>
    <source>
        <strain evidence="2 3">AUSMDU00024985</strain>
    </source>
</reference>
<dbReference type="Pfam" id="PF09346">
    <property type="entry name" value="SMI1_KNR4"/>
    <property type="match status" value="1"/>
</dbReference>
<accession>A0A6G9XJV4</accession>
<dbReference type="SUPFAM" id="SSF160631">
    <property type="entry name" value="SMI1/KNR4-like"/>
    <property type="match status" value="1"/>
</dbReference>
<dbReference type="InterPro" id="IPR037883">
    <property type="entry name" value="Knr4/Smi1-like_sf"/>
</dbReference>
<organism evidence="2 3">
    <name type="scientific">Nocardia brasiliensis</name>
    <dbReference type="NCBI Taxonomy" id="37326"/>
    <lineage>
        <taxon>Bacteria</taxon>
        <taxon>Bacillati</taxon>
        <taxon>Actinomycetota</taxon>
        <taxon>Actinomycetes</taxon>
        <taxon>Mycobacteriales</taxon>
        <taxon>Nocardiaceae</taxon>
        <taxon>Nocardia</taxon>
    </lineage>
</organism>
<dbReference type="InterPro" id="IPR018958">
    <property type="entry name" value="Knr4/Smi1-like_dom"/>
</dbReference>
<dbReference type="AlphaFoldDB" id="A0A6G9XJV4"/>
<evidence type="ECO:0000259" key="1">
    <source>
        <dbReference type="SMART" id="SM00860"/>
    </source>
</evidence>